<reference evidence="2" key="1">
    <citation type="submission" date="2013-11" db="EMBL/GenBank/DDBJ databases">
        <title>Genome sequence of the fusiform rust pathogen reveals effectors for host alternation and coevolution with pine.</title>
        <authorList>
            <consortium name="DOE Joint Genome Institute"/>
            <person name="Smith K."/>
            <person name="Pendleton A."/>
            <person name="Kubisiak T."/>
            <person name="Anderson C."/>
            <person name="Salamov A."/>
            <person name="Aerts A."/>
            <person name="Riley R."/>
            <person name="Clum A."/>
            <person name="Lindquist E."/>
            <person name="Ence D."/>
            <person name="Campbell M."/>
            <person name="Kronenberg Z."/>
            <person name="Feau N."/>
            <person name="Dhillon B."/>
            <person name="Hamelin R."/>
            <person name="Burleigh J."/>
            <person name="Smith J."/>
            <person name="Yandell M."/>
            <person name="Nelson C."/>
            <person name="Grigoriev I."/>
            <person name="Davis J."/>
        </authorList>
    </citation>
    <scope>NUCLEOTIDE SEQUENCE</scope>
    <source>
        <strain evidence="2">G11</strain>
    </source>
</reference>
<dbReference type="InterPro" id="IPR051044">
    <property type="entry name" value="MAG_DAG_Lipase"/>
</dbReference>
<dbReference type="Gene3D" id="3.40.50.1820">
    <property type="entry name" value="alpha/beta hydrolase"/>
    <property type="match status" value="1"/>
</dbReference>
<dbReference type="InterPro" id="IPR022742">
    <property type="entry name" value="Hydrolase_4"/>
</dbReference>
<feature type="domain" description="Serine aminopeptidase S33" evidence="1">
    <location>
        <begin position="134"/>
        <end position="372"/>
    </location>
</feature>
<proteinExistence type="predicted"/>
<comment type="caution">
    <text evidence="2">The sequence shown here is derived from an EMBL/GenBank/DDBJ whole genome shotgun (WGS) entry which is preliminary data.</text>
</comment>
<dbReference type="PANTHER" id="PTHR11614">
    <property type="entry name" value="PHOSPHOLIPASE-RELATED"/>
    <property type="match status" value="1"/>
</dbReference>
<dbReference type="AlphaFoldDB" id="A0A9P6NM31"/>
<sequence>MDASNKSEELTPTEEFEKKYGNQPWVCPKGQEWYYIDSKAPDDQVSALRSAVLHPLMGLLGSRVTEDPTYGRYTLPFSPREKLIRDNPSYTCWDARVFLDESRRPVEEKTNSWIWYQVWWDEKASQRTGAVIDICLCHGIAEYSGRWAAHAKRLLDAGHGRSTGLHCYLNDLNDLAHAIQVVLIDVIKHDFSAGKAQRSVFILGQSMGGFTAVLYVLLYKTPTVSVPVISVKAPTPKVLGILALCPMLAISEATLPNPAVTVFAKIVKLFLGRLPLIEGYKGKATEDRFLDDEFKADPQTYHGNVRIATGLAILKALLFTDRYMAEITLPFRVMHGDCDRVTSVEGSKRFFQVAKSVDKEIRVYSRTEHIMLRVGRDESDDQKRQEILSEMIDWIERIRKTYT</sequence>
<evidence type="ECO:0000313" key="3">
    <source>
        <dbReference type="Proteomes" id="UP000886653"/>
    </source>
</evidence>
<dbReference type="SUPFAM" id="SSF53474">
    <property type="entry name" value="alpha/beta-Hydrolases"/>
    <property type="match status" value="1"/>
</dbReference>
<gene>
    <name evidence="2" type="ORF">CROQUDRAFT_653436</name>
</gene>
<organism evidence="2 3">
    <name type="scientific">Cronartium quercuum f. sp. fusiforme G11</name>
    <dbReference type="NCBI Taxonomy" id="708437"/>
    <lineage>
        <taxon>Eukaryota</taxon>
        <taxon>Fungi</taxon>
        <taxon>Dikarya</taxon>
        <taxon>Basidiomycota</taxon>
        <taxon>Pucciniomycotina</taxon>
        <taxon>Pucciniomycetes</taxon>
        <taxon>Pucciniales</taxon>
        <taxon>Coleosporiaceae</taxon>
        <taxon>Cronartium</taxon>
    </lineage>
</organism>
<protein>
    <recommendedName>
        <fullName evidence="1">Serine aminopeptidase S33 domain-containing protein</fullName>
    </recommendedName>
</protein>
<evidence type="ECO:0000313" key="2">
    <source>
        <dbReference type="EMBL" id="KAG0149610.1"/>
    </source>
</evidence>
<keyword evidence="3" id="KW-1185">Reference proteome</keyword>
<name>A0A9P6NM31_9BASI</name>
<dbReference type="EMBL" id="MU167226">
    <property type="protein sequence ID" value="KAG0149610.1"/>
    <property type="molecule type" value="Genomic_DNA"/>
</dbReference>
<dbReference type="OrthoDB" id="10249433at2759"/>
<dbReference type="InterPro" id="IPR029058">
    <property type="entry name" value="AB_hydrolase_fold"/>
</dbReference>
<dbReference type="Pfam" id="PF12146">
    <property type="entry name" value="Hydrolase_4"/>
    <property type="match status" value="1"/>
</dbReference>
<evidence type="ECO:0000259" key="1">
    <source>
        <dbReference type="Pfam" id="PF12146"/>
    </source>
</evidence>
<accession>A0A9P6NM31</accession>
<dbReference type="Proteomes" id="UP000886653">
    <property type="component" value="Unassembled WGS sequence"/>
</dbReference>